<dbReference type="AlphaFoldDB" id="A0AAV2LV36"/>
<evidence type="ECO:0000256" key="1">
    <source>
        <dbReference type="SAM" id="MobiDB-lite"/>
    </source>
</evidence>
<dbReference type="EMBL" id="OZ035826">
    <property type="protein sequence ID" value="CAL1604875.1"/>
    <property type="molecule type" value="Genomic_DNA"/>
</dbReference>
<evidence type="ECO:0000313" key="3">
    <source>
        <dbReference type="Proteomes" id="UP001497482"/>
    </source>
</evidence>
<proteinExistence type="predicted"/>
<reference evidence="2 3" key="1">
    <citation type="submission" date="2024-04" db="EMBL/GenBank/DDBJ databases">
        <authorList>
            <person name="Waldvogel A.-M."/>
            <person name="Schoenle A."/>
        </authorList>
    </citation>
    <scope>NUCLEOTIDE SEQUENCE [LARGE SCALE GENOMIC DNA]</scope>
</reference>
<keyword evidence="3" id="KW-1185">Reference proteome</keyword>
<feature type="region of interest" description="Disordered" evidence="1">
    <location>
        <begin position="1"/>
        <end position="58"/>
    </location>
</feature>
<gene>
    <name evidence="2" type="ORF">KC01_LOCUS32313</name>
</gene>
<accession>A0AAV2LV36</accession>
<evidence type="ECO:0000313" key="2">
    <source>
        <dbReference type="EMBL" id="CAL1604875.1"/>
    </source>
</evidence>
<dbReference type="Proteomes" id="UP001497482">
    <property type="component" value="Chromosome 4"/>
</dbReference>
<organism evidence="2 3">
    <name type="scientific">Knipowitschia caucasica</name>
    <name type="common">Caucasian dwarf goby</name>
    <name type="synonym">Pomatoschistus caucasicus</name>
    <dbReference type="NCBI Taxonomy" id="637954"/>
    <lineage>
        <taxon>Eukaryota</taxon>
        <taxon>Metazoa</taxon>
        <taxon>Chordata</taxon>
        <taxon>Craniata</taxon>
        <taxon>Vertebrata</taxon>
        <taxon>Euteleostomi</taxon>
        <taxon>Actinopterygii</taxon>
        <taxon>Neopterygii</taxon>
        <taxon>Teleostei</taxon>
        <taxon>Neoteleostei</taxon>
        <taxon>Acanthomorphata</taxon>
        <taxon>Gobiaria</taxon>
        <taxon>Gobiiformes</taxon>
        <taxon>Gobioidei</taxon>
        <taxon>Gobiidae</taxon>
        <taxon>Gobiinae</taxon>
        <taxon>Knipowitschia</taxon>
    </lineage>
</organism>
<name>A0AAV2LV36_KNICA</name>
<protein>
    <submittedName>
        <fullName evidence="2">Uncharacterized protein</fullName>
    </submittedName>
</protein>
<sequence>MTGGASAHARLHSEAEGKRNTRKKVLKTKEWTEASGQGSPRIPRVCSGKTLEDRGRSTTLQQYNSATTEEPGDKQDVATVDLWLRC</sequence>